<dbReference type="PANTHER" id="PTHR45700">
    <property type="entry name" value="UBIQUITIN-PROTEIN LIGASE E3C"/>
    <property type="match status" value="1"/>
</dbReference>
<evidence type="ECO:0000256" key="5">
    <source>
        <dbReference type="PROSITE-ProRule" id="PRU00104"/>
    </source>
</evidence>
<dbReference type="SUPFAM" id="SSF56204">
    <property type="entry name" value="Hect, E3 ligase catalytic domain"/>
    <property type="match status" value="1"/>
</dbReference>
<dbReference type="GO" id="GO:0061630">
    <property type="term" value="F:ubiquitin protein ligase activity"/>
    <property type="evidence" value="ECO:0007669"/>
    <property type="project" value="UniProtKB-EC"/>
</dbReference>
<keyword evidence="8" id="KW-1185">Reference proteome</keyword>
<name>A0A5E4PUG2_9NEOP</name>
<evidence type="ECO:0000256" key="2">
    <source>
        <dbReference type="ARBA" id="ARBA00012485"/>
    </source>
</evidence>
<gene>
    <name evidence="7" type="ORF">LSINAPIS_LOCUS2769</name>
</gene>
<dbReference type="InterPro" id="IPR044611">
    <property type="entry name" value="E3A/B/C-like"/>
</dbReference>
<evidence type="ECO:0000256" key="4">
    <source>
        <dbReference type="ARBA" id="ARBA00022786"/>
    </source>
</evidence>
<keyword evidence="4 5" id="KW-0833">Ubl conjugation pathway</keyword>
<comment type="catalytic activity">
    <reaction evidence="1">
        <text>S-ubiquitinyl-[E2 ubiquitin-conjugating enzyme]-L-cysteine + [acceptor protein]-L-lysine = [E2 ubiquitin-conjugating enzyme]-L-cysteine + N(6)-ubiquitinyl-[acceptor protein]-L-lysine.</text>
        <dbReference type="EC" id="2.3.2.26"/>
    </reaction>
</comment>
<proteinExistence type="predicted"/>
<dbReference type="GO" id="GO:0000209">
    <property type="term" value="P:protein polyubiquitination"/>
    <property type="evidence" value="ECO:0007669"/>
    <property type="project" value="InterPro"/>
</dbReference>
<dbReference type="Proteomes" id="UP000324832">
    <property type="component" value="Unassembled WGS sequence"/>
</dbReference>
<comment type="caution">
    <text evidence="5">Lacks conserved residue(s) required for the propagation of feature annotation.</text>
</comment>
<evidence type="ECO:0000259" key="6">
    <source>
        <dbReference type="PROSITE" id="PS50237"/>
    </source>
</evidence>
<dbReference type="InterPro" id="IPR035983">
    <property type="entry name" value="Hect_E3_ubiquitin_ligase"/>
</dbReference>
<dbReference type="InterPro" id="IPR000569">
    <property type="entry name" value="HECT_dom"/>
</dbReference>
<reference evidence="7 8" key="1">
    <citation type="submission" date="2017-07" db="EMBL/GenBank/DDBJ databases">
        <authorList>
            <person name="Talla V."/>
            <person name="Backstrom N."/>
        </authorList>
    </citation>
    <scope>NUCLEOTIDE SEQUENCE [LARGE SCALE GENOMIC DNA]</scope>
</reference>
<evidence type="ECO:0000313" key="7">
    <source>
        <dbReference type="EMBL" id="VVC89707.1"/>
    </source>
</evidence>
<dbReference type="GO" id="GO:0009966">
    <property type="term" value="P:regulation of signal transduction"/>
    <property type="evidence" value="ECO:0007669"/>
    <property type="project" value="UniProtKB-ARBA"/>
</dbReference>
<organism evidence="7 8">
    <name type="scientific">Leptidea sinapis</name>
    <dbReference type="NCBI Taxonomy" id="189913"/>
    <lineage>
        <taxon>Eukaryota</taxon>
        <taxon>Metazoa</taxon>
        <taxon>Ecdysozoa</taxon>
        <taxon>Arthropoda</taxon>
        <taxon>Hexapoda</taxon>
        <taxon>Insecta</taxon>
        <taxon>Pterygota</taxon>
        <taxon>Neoptera</taxon>
        <taxon>Endopterygota</taxon>
        <taxon>Lepidoptera</taxon>
        <taxon>Glossata</taxon>
        <taxon>Ditrysia</taxon>
        <taxon>Papilionoidea</taxon>
        <taxon>Pieridae</taxon>
        <taxon>Dismorphiinae</taxon>
        <taxon>Leptidea</taxon>
    </lineage>
</organism>
<evidence type="ECO:0000256" key="3">
    <source>
        <dbReference type="ARBA" id="ARBA00022679"/>
    </source>
</evidence>
<protein>
    <recommendedName>
        <fullName evidence="2">HECT-type E3 ubiquitin transferase</fullName>
        <ecNumber evidence="2">2.3.2.26</ecNumber>
    </recommendedName>
</protein>
<sequence length="66" mass="7788">MSWFPAARLYQINYIHLMAHFRMHTQIKEQTNAFIKGFRAIINPEWLSLFSTPEVSSYNIVSISKL</sequence>
<dbReference type="Pfam" id="PF00632">
    <property type="entry name" value="HECT"/>
    <property type="match status" value="1"/>
</dbReference>
<dbReference type="EC" id="2.3.2.26" evidence="2"/>
<dbReference type="PANTHER" id="PTHR45700:SF3">
    <property type="entry name" value="UBIQUITIN-PROTEIN LIGASE E3B"/>
    <property type="match status" value="1"/>
</dbReference>
<keyword evidence="3" id="KW-0808">Transferase</keyword>
<feature type="domain" description="HECT" evidence="6">
    <location>
        <begin position="13"/>
        <end position="55"/>
    </location>
</feature>
<accession>A0A5E4PUG2</accession>
<evidence type="ECO:0000256" key="1">
    <source>
        <dbReference type="ARBA" id="ARBA00000885"/>
    </source>
</evidence>
<evidence type="ECO:0000313" key="8">
    <source>
        <dbReference type="Proteomes" id="UP000324832"/>
    </source>
</evidence>
<dbReference type="PROSITE" id="PS50237">
    <property type="entry name" value="HECT"/>
    <property type="match status" value="1"/>
</dbReference>
<dbReference type="AlphaFoldDB" id="A0A5E4PUG2"/>
<dbReference type="GO" id="GO:0006511">
    <property type="term" value="P:ubiquitin-dependent protein catabolic process"/>
    <property type="evidence" value="ECO:0007669"/>
    <property type="project" value="TreeGrafter"/>
</dbReference>
<dbReference type="EMBL" id="FZQP02000608">
    <property type="protein sequence ID" value="VVC89707.1"/>
    <property type="molecule type" value="Genomic_DNA"/>
</dbReference>